<dbReference type="AlphaFoldDB" id="A0A0F9BN95"/>
<sequence length="141" mass="16261">MYSLSSVFLTSSTLHGDQEFREQYKEKKDLNMKTLLYRGGGSWGGYNKIQFLRDLINGYEFCTECNTSSLADVRTMLNNYNLQFDSDNKEDAMKIIGGSNNYIKNVLWGIKGNLKPVFKGFREYLEQIEQPEIEEGGLNKE</sequence>
<proteinExistence type="predicted"/>
<organism evidence="1">
    <name type="scientific">marine sediment metagenome</name>
    <dbReference type="NCBI Taxonomy" id="412755"/>
    <lineage>
        <taxon>unclassified sequences</taxon>
        <taxon>metagenomes</taxon>
        <taxon>ecological metagenomes</taxon>
    </lineage>
</organism>
<name>A0A0F9BN95_9ZZZZ</name>
<dbReference type="EMBL" id="LAZR01048377">
    <property type="protein sequence ID" value="KKK92074.1"/>
    <property type="molecule type" value="Genomic_DNA"/>
</dbReference>
<comment type="caution">
    <text evidence="1">The sequence shown here is derived from an EMBL/GenBank/DDBJ whole genome shotgun (WGS) entry which is preliminary data.</text>
</comment>
<protein>
    <submittedName>
        <fullName evidence="1">Uncharacterized protein</fullName>
    </submittedName>
</protein>
<accession>A0A0F9BN95</accession>
<reference evidence="1" key="1">
    <citation type="journal article" date="2015" name="Nature">
        <title>Complex archaea that bridge the gap between prokaryotes and eukaryotes.</title>
        <authorList>
            <person name="Spang A."/>
            <person name="Saw J.H."/>
            <person name="Jorgensen S.L."/>
            <person name="Zaremba-Niedzwiedzka K."/>
            <person name="Martijn J."/>
            <person name="Lind A.E."/>
            <person name="van Eijk R."/>
            <person name="Schleper C."/>
            <person name="Guy L."/>
            <person name="Ettema T.J."/>
        </authorList>
    </citation>
    <scope>NUCLEOTIDE SEQUENCE</scope>
</reference>
<evidence type="ECO:0000313" key="1">
    <source>
        <dbReference type="EMBL" id="KKK92074.1"/>
    </source>
</evidence>
<gene>
    <name evidence="1" type="ORF">LCGC14_2706570</name>
</gene>